<evidence type="ECO:0000313" key="7">
    <source>
        <dbReference type="Proteomes" id="UP001146793"/>
    </source>
</evidence>
<dbReference type="AlphaFoldDB" id="A0AAV8A5E9"/>
<dbReference type="GO" id="GO:0005524">
    <property type="term" value="F:ATP binding"/>
    <property type="evidence" value="ECO:0007669"/>
    <property type="project" value="UniProtKB-KW"/>
</dbReference>
<feature type="domain" description="Protein kinase" evidence="5">
    <location>
        <begin position="428"/>
        <end position="695"/>
    </location>
</feature>
<dbReference type="CDD" id="cd05117">
    <property type="entry name" value="STKc_CAMK"/>
    <property type="match status" value="1"/>
</dbReference>
<keyword evidence="3" id="KW-1133">Transmembrane helix</keyword>
<dbReference type="InterPro" id="IPR008271">
    <property type="entry name" value="Ser/Thr_kinase_AS"/>
</dbReference>
<dbReference type="Proteomes" id="UP001146793">
    <property type="component" value="Unassembled WGS sequence"/>
</dbReference>
<dbReference type="SUPFAM" id="SSF49879">
    <property type="entry name" value="SMAD/FHA domain"/>
    <property type="match status" value="1"/>
</dbReference>
<dbReference type="SUPFAM" id="SSF56112">
    <property type="entry name" value="Protein kinase-like (PK-like)"/>
    <property type="match status" value="1"/>
</dbReference>
<comment type="caution">
    <text evidence="6">The sequence shown here is derived from an EMBL/GenBank/DDBJ whole genome shotgun (WGS) entry which is preliminary data.</text>
</comment>
<evidence type="ECO:0000259" key="4">
    <source>
        <dbReference type="PROSITE" id="PS50006"/>
    </source>
</evidence>
<proteinExistence type="predicted"/>
<accession>A0AAV8A5E9</accession>
<keyword evidence="2" id="KW-0067">ATP-binding</keyword>
<gene>
    <name evidence="6" type="ORF">M0812_05696</name>
</gene>
<evidence type="ECO:0000256" key="2">
    <source>
        <dbReference type="ARBA" id="ARBA00022840"/>
    </source>
</evidence>
<dbReference type="Gene3D" id="2.60.200.20">
    <property type="match status" value="1"/>
</dbReference>
<dbReference type="SMART" id="SM00220">
    <property type="entry name" value="S_TKc"/>
    <property type="match status" value="1"/>
</dbReference>
<keyword evidence="6" id="KW-0418">Kinase</keyword>
<dbReference type="InterPro" id="IPR008984">
    <property type="entry name" value="SMAD_FHA_dom_sf"/>
</dbReference>
<keyword evidence="1" id="KW-0547">Nucleotide-binding</keyword>
<reference evidence="6" key="1">
    <citation type="submission" date="2022-08" db="EMBL/GenBank/DDBJ databases">
        <title>Novel sulphate-reducing endosymbionts in the free-living metamonad Anaeramoeba.</title>
        <authorList>
            <person name="Jerlstrom-Hultqvist J."/>
            <person name="Cepicka I."/>
            <person name="Gallot-Lavallee L."/>
            <person name="Salas-Leiva D."/>
            <person name="Curtis B.A."/>
            <person name="Zahonova K."/>
            <person name="Pipaliya S."/>
            <person name="Dacks J."/>
            <person name="Roger A.J."/>
        </authorList>
    </citation>
    <scope>NUCLEOTIDE SEQUENCE</scope>
    <source>
        <strain evidence="6">Busselton2</strain>
    </source>
</reference>
<protein>
    <submittedName>
        <fullName evidence="6">Serine/threonine-protein kinase fhke-related</fullName>
    </submittedName>
</protein>
<keyword evidence="3" id="KW-0812">Transmembrane</keyword>
<dbReference type="PANTHER" id="PTHR24347">
    <property type="entry name" value="SERINE/THREONINE-PROTEIN KINASE"/>
    <property type="match status" value="1"/>
</dbReference>
<dbReference type="Pfam" id="PF00498">
    <property type="entry name" value="FHA"/>
    <property type="match status" value="1"/>
</dbReference>
<dbReference type="InterPro" id="IPR011009">
    <property type="entry name" value="Kinase-like_dom_sf"/>
</dbReference>
<dbReference type="InterPro" id="IPR000719">
    <property type="entry name" value="Prot_kinase_dom"/>
</dbReference>
<feature type="transmembrane region" description="Helical" evidence="3">
    <location>
        <begin position="76"/>
        <end position="98"/>
    </location>
</feature>
<dbReference type="GO" id="GO:0004672">
    <property type="term" value="F:protein kinase activity"/>
    <property type="evidence" value="ECO:0007669"/>
    <property type="project" value="InterPro"/>
</dbReference>
<dbReference type="PROSITE" id="PS50011">
    <property type="entry name" value="PROTEIN_KINASE_DOM"/>
    <property type="match status" value="1"/>
</dbReference>
<evidence type="ECO:0000259" key="5">
    <source>
        <dbReference type="PROSITE" id="PS50011"/>
    </source>
</evidence>
<keyword evidence="3" id="KW-0472">Membrane</keyword>
<dbReference type="Gene3D" id="1.10.510.10">
    <property type="entry name" value="Transferase(Phosphotransferase) domain 1"/>
    <property type="match status" value="1"/>
</dbReference>
<keyword evidence="6" id="KW-0808">Transferase</keyword>
<dbReference type="EMBL" id="JANTQA010000012">
    <property type="protein sequence ID" value="KAJ3449543.1"/>
    <property type="molecule type" value="Genomic_DNA"/>
</dbReference>
<name>A0AAV8A5E9_9EUKA</name>
<evidence type="ECO:0000256" key="1">
    <source>
        <dbReference type="ARBA" id="ARBA00022741"/>
    </source>
</evidence>
<dbReference type="PROSITE" id="PS00108">
    <property type="entry name" value="PROTEIN_KINASE_ST"/>
    <property type="match status" value="1"/>
</dbReference>
<sequence>MKKSKNKKKNEEAIPLTADQSLKTGFVPRMYNTQETILQALKLEQKMNEKKKKRKKKNNLDFKITITKPKKNCYKIFVLIFSTLLLISGVIAGIYLMVNRDQRSSLDDHHGIGKLGIKCPNNTDFNRYSIANSFGCCSFFSYTCGRSPTCTQKRDYNSILSGRSTSCDDQLGLLSCSPLSPYVDYFAPGIRVGDDRQNINICSQFCEDLFHSCSSAEFDCSFYNPFPHHNCGSRVDVIYSDSLSFCKNALLLSVSSDFDHCFSPAKKLHFSNIQLAFLLVNKPKRVRKPKKEKKPWGKLISLTNGIDDLELIRPRYRVGRGNICAISINDEKISKFHCELSIFRDRKNKTKEGEIKTSMWIKDTSTNGVFVNSQPVGKNQKRELFHFDEITFIQPKVNGSAFPKYRFIIHDANGSPPLSCESELLEHYKVISPIQEGIYGRIYLGVDLKNDEKVAIKQVPKNKFYTNTKEKISLSSDKILNYNEILVLEQLKHKSIIELKNVIQTDNTVYIIMEYLSSGDLFNKIKEKQFYEENEARILFKNLIESIIYLHNKNIVHRDLKPENILISNPNSDTDITICDFGIAKSIQEGEGMETRIGTIHYRAPETFTGGGKYTNSCDLWSAGVILYILLSGEMPFHEKRNLALHKQIIRGDFDFSPERFSNISKAAKNLIRRLIRIEPELRLTAKQTLEHPWVIEKPELIEYENDGLVEFIY</sequence>
<dbReference type="Pfam" id="PF00069">
    <property type="entry name" value="Pkinase"/>
    <property type="match status" value="1"/>
</dbReference>
<feature type="domain" description="FHA" evidence="4">
    <location>
        <begin position="316"/>
        <end position="376"/>
    </location>
</feature>
<dbReference type="FunFam" id="1.10.510.10:FF:000571">
    <property type="entry name" value="Maternal embryonic leucine zipper kinase"/>
    <property type="match status" value="1"/>
</dbReference>
<evidence type="ECO:0000313" key="6">
    <source>
        <dbReference type="EMBL" id="KAJ3449543.1"/>
    </source>
</evidence>
<dbReference type="SMART" id="SM00240">
    <property type="entry name" value="FHA"/>
    <property type="match status" value="1"/>
</dbReference>
<organism evidence="6 7">
    <name type="scientific">Anaeramoeba flamelloides</name>
    <dbReference type="NCBI Taxonomy" id="1746091"/>
    <lineage>
        <taxon>Eukaryota</taxon>
        <taxon>Metamonada</taxon>
        <taxon>Anaeramoebidae</taxon>
        <taxon>Anaeramoeba</taxon>
    </lineage>
</organism>
<dbReference type="PROSITE" id="PS50006">
    <property type="entry name" value="FHA_DOMAIN"/>
    <property type="match status" value="1"/>
</dbReference>
<evidence type="ECO:0000256" key="3">
    <source>
        <dbReference type="SAM" id="Phobius"/>
    </source>
</evidence>
<dbReference type="InterPro" id="IPR000253">
    <property type="entry name" value="FHA_dom"/>
</dbReference>